<evidence type="ECO:0000313" key="10">
    <source>
        <dbReference type="Proteomes" id="UP000247150"/>
    </source>
</evidence>
<feature type="transmembrane region" description="Helical" evidence="7">
    <location>
        <begin position="65"/>
        <end position="84"/>
    </location>
</feature>
<feature type="compositionally biased region" description="Basic and acidic residues" evidence="6">
    <location>
        <begin position="219"/>
        <end position="235"/>
    </location>
</feature>
<keyword evidence="4 7" id="KW-1133">Transmembrane helix</keyword>
<keyword evidence="5 7" id="KW-0472">Membrane</keyword>
<feature type="compositionally biased region" description="Basic and acidic residues" evidence="6">
    <location>
        <begin position="264"/>
        <end position="282"/>
    </location>
</feature>
<feature type="domain" description="RsgI N-terminal anti-sigma" evidence="8">
    <location>
        <begin position="2"/>
        <end position="50"/>
    </location>
</feature>
<evidence type="ECO:0000256" key="3">
    <source>
        <dbReference type="ARBA" id="ARBA00022692"/>
    </source>
</evidence>
<dbReference type="InterPro" id="IPR024449">
    <property type="entry name" value="Anti-sigma_RsgI_N"/>
</dbReference>
<evidence type="ECO:0000256" key="1">
    <source>
        <dbReference type="ARBA" id="ARBA00004162"/>
    </source>
</evidence>
<sequence length="363" mass="41098">MKTGIIMEINERFLTLLTPEGEFLRARKQDRAYVIGQEIDFFPIEQKSEKKSSSLSIFNVFRGKAIFAAAFALMLAVISFLPFYQSNEVYAYMSIDVNPSIELGVNEKYQVIELVPYNEDGEGIVQEIQNWKKEDIQSVTDKILYQLKEQGYLGENKEIVIAAVYTEEKIKADDGLQAELTEIKEAAQKEQLEVTLFEASEEERKSAIEKGLTTGLYKENKLKADSKKQSEKEKPASASQPKETDSISNDSKKPAEIPPGQLNKQEKPAVNQEKRNEKKEKTAAPGQIKKNEKPEGKQNSNEKTNGKKDIEHKPNENNEKGNNEKKNKQNENNGNQSKDKHINVNNGNGNNPEKQQKDNGNKK</sequence>
<dbReference type="Pfam" id="PF12791">
    <property type="entry name" value="RsgI_N"/>
    <property type="match status" value="1"/>
</dbReference>
<evidence type="ECO:0000313" key="9">
    <source>
        <dbReference type="EMBL" id="PWW19468.1"/>
    </source>
</evidence>
<dbReference type="InterPro" id="IPR055431">
    <property type="entry name" value="RsgI_M"/>
</dbReference>
<gene>
    <name evidence="9" type="ORF">DFO73_12038</name>
</gene>
<protein>
    <submittedName>
        <fullName evidence="9">Anti-sigma factor-like protein</fullName>
    </submittedName>
</protein>
<dbReference type="Proteomes" id="UP000247150">
    <property type="component" value="Unassembled WGS sequence"/>
</dbReference>
<dbReference type="PROSITE" id="PS51849">
    <property type="entry name" value="RSGI_N"/>
    <property type="match status" value="1"/>
</dbReference>
<comment type="caution">
    <text evidence="9">The sequence shown here is derived from an EMBL/GenBank/DDBJ whole genome shotgun (WGS) entry which is preliminary data.</text>
</comment>
<proteinExistence type="predicted"/>
<dbReference type="RefSeq" id="WP_110067485.1">
    <property type="nucleotide sequence ID" value="NZ_QGTW01000020.1"/>
</dbReference>
<keyword evidence="3 7" id="KW-0812">Transmembrane</keyword>
<dbReference type="GO" id="GO:0005886">
    <property type="term" value="C:plasma membrane"/>
    <property type="evidence" value="ECO:0007669"/>
    <property type="project" value="UniProtKB-SubCell"/>
</dbReference>
<dbReference type="OrthoDB" id="9800626at2"/>
<evidence type="ECO:0000259" key="8">
    <source>
        <dbReference type="PROSITE" id="PS51849"/>
    </source>
</evidence>
<evidence type="ECO:0000256" key="7">
    <source>
        <dbReference type="SAM" id="Phobius"/>
    </source>
</evidence>
<organism evidence="9 10">
    <name type="scientific">Cytobacillus oceanisediminis</name>
    <dbReference type="NCBI Taxonomy" id="665099"/>
    <lineage>
        <taxon>Bacteria</taxon>
        <taxon>Bacillati</taxon>
        <taxon>Bacillota</taxon>
        <taxon>Bacilli</taxon>
        <taxon>Bacillales</taxon>
        <taxon>Bacillaceae</taxon>
        <taxon>Cytobacillus</taxon>
    </lineage>
</organism>
<evidence type="ECO:0000256" key="6">
    <source>
        <dbReference type="SAM" id="MobiDB-lite"/>
    </source>
</evidence>
<feature type="region of interest" description="Disordered" evidence="6">
    <location>
        <begin position="219"/>
        <end position="363"/>
    </location>
</feature>
<evidence type="ECO:0000256" key="5">
    <source>
        <dbReference type="ARBA" id="ARBA00023136"/>
    </source>
</evidence>
<feature type="compositionally biased region" description="Basic and acidic residues" evidence="6">
    <location>
        <begin position="242"/>
        <end position="255"/>
    </location>
</feature>
<comment type="subcellular location">
    <subcellularLocation>
        <location evidence="1">Cell membrane</location>
        <topology evidence="1">Single-pass membrane protein</topology>
    </subcellularLocation>
</comment>
<dbReference type="Pfam" id="PF23750">
    <property type="entry name" value="RsgI_M"/>
    <property type="match status" value="1"/>
</dbReference>
<dbReference type="EMBL" id="QGTW01000020">
    <property type="protein sequence ID" value="PWW19468.1"/>
    <property type="molecule type" value="Genomic_DNA"/>
</dbReference>
<keyword evidence="2" id="KW-1003">Cell membrane</keyword>
<feature type="compositionally biased region" description="Basic and acidic residues" evidence="6">
    <location>
        <begin position="354"/>
        <end position="363"/>
    </location>
</feature>
<reference evidence="9 10" key="1">
    <citation type="submission" date="2018-05" db="EMBL/GenBank/DDBJ databases">
        <title>Freshwater and sediment microbial communities from various areas in North America, analyzing microbe dynamics in response to fracking.</title>
        <authorList>
            <person name="Lamendella R."/>
        </authorList>
    </citation>
    <scope>NUCLEOTIDE SEQUENCE [LARGE SCALE GENOMIC DNA]</scope>
    <source>
        <strain evidence="9 10">15_TX</strain>
    </source>
</reference>
<feature type="compositionally biased region" description="Basic and acidic residues" evidence="6">
    <location>
        <begin position="304"/>
        <end position="329"/>
    </location>
</feature>
<evidence type="ECO:0000256" key="2">
    <source>
        <dbReference type="ARBA" id="ARBA00022475"/>
    </source>
</evidence>
<accession>A0A2V2ZHU4</accession>
<dbReference type="AlphaFoldDB" id="A0A2V2ZHU4"/>
<name>A0A2V2ZHU4_9BACI</name>
<evidence type="ECO:0000256" key="4">
    <source>
        <dbReference type="ARBA" id="ARBA00022989"/>
    </source>
</evidence>